<dbReference type="GeneID" id="119746019"/>
<keyword evidence="1" id="KW-0812">Transmembrane</keyword>
<dbReference type="Proteomes" id="UP000887568">
    <property type="component" value="Unplaced"/>
</dbReference>
<dbReference type="RefSeq" id="XP_038078702.1">
    <property type="nucleotide sequence ID" value="XM_038222774.1"/>
</dbReference>
<name>A0A914BT56_PATMI</name>
<feature type="transmembrane region" description="Helical" evidence="1">
    <location>
        <begin position="41"/>
        <end position="59"/>
    </location>
</feature>
<evidence type="ECO:0000313" key="3">
    <source>
        <dbReference type="Proteomes" id="UP000887568"/>
    </source>
</evidence>
<sequence length="202" mass="22224">MERAYTIDAMFGESDTKGAGMDSVGAAHDSFPRYIQRDKRVTCIVIFFLSLALLVVRASCEAATQDLVAYLECYRCTAHEFEEDFRSKLSQCQSGEVEETVQCPYTITREEQGIQKTFQLAPSCTVVKQKAAGIITSYTRGCKFFQNCTDVDMCGESTEESGVCRSCCNSNLCNAAPSVAHNRLHGLVALAAILVATLVIRR</sequence>
<keyword evidence="3" id="KW-1185">Reference proteome</keyword>
<keyword evidence="1" id="KW-0472">Membrane</keyword>
<proteinExistence type="predicted"/>
<organism evidence="2 3">
    <name type="scientific">Patiria miniata</name>
    <name type="common">Bat star</name>
    <name type="synonym">Asterina miniata</name>
    <dbReference type="NCBI Taxonomy" id="46514"/>
    <lineage>
        <taxon>Eukaryota</taxon>
        <taxon>Metazoa</taxon>
        <taxon>Echinodermata</taxon>
        <taxon>Eleutherozoa</taxon>
        <taxon>Asterozoa</taxon>
        <taxon>Asteroidea</taxon>
        <taxon>Valvatacea</taxon>
        <taxon>Valvatida</taxon>
        <taxon>Asterinidae</taxon>
        <taxon>Patiria</taxon>
    </lineage>
</organism>
<protein>
    <submittedName>
        <fullName evidence="2">Uncharacterized protein</fullName>
    </submittedName>
</protein>
<dbReference type="OrthoDB" id="5962859at2759"/>
<evidence type="ECO:0000313" key="2">
    <source>
        <dbReference type="EnsemblMetazoa" id="XP_038078702.1"/>
    </source>
</evidence>
<dbReference type="CDD" id="cd00117">
    <property type="entry name" value="TFP"/>
    <property type="match status" value="1"/>
</dbReference>
<dbReference type="EnsemblMetazoa" id="XM_038222774.1">
    <property type="protein sequence ID" value="XP_038078702.1"/>
    <property type="gene ID" value="LOC119746019"/>
</dbReference>
<keyword evidence="1" id="KW-1133">Transmembrane helix</keyword>
<reference evidence="2" key="1">
    <citation type="submission" date="2022-11" db="UniProtKB">
        <authorList>
            <consortium name="EnsemblMetazoa"/>
        </authorList>
    </citation>
    <scope>IDENTIFICATION</scope>
</reference>
<dbReference type="AlphaFoldDB" id="A0A914BT56"/>
<accession>A0A914BT56</accession>
<dbReference type="OMA" id="TTRNETN"/>
<evidence type="ECO:0000256" key="1">
    <source>
        <dbReference type="SAM" id="Phobius"/>
    </source>
</evidence>